<dbReference type="SUPFAM" id="SSF82693">
    <property type="entry name" value="Multidrug efflux transporter AcrB pore domain, PN1, PN2, PC1 and PC2 subdomains"/>
    <property type="match status" value="3"/>
</dbReference>
<dbReference type="InterPro" id="IPR027463">
    <property type="entry name" value="AcrB_DN_DC_subdom"/>
</dbReference>
<feature type="compositionally biased region" description="Polar residues" evidence="1">
    <location>
        <begin position="832"/>
        <end position="845"/>
    </location>
</feature>
<dbReference type="EMBL" id="VFOR01000002">
    <property type="protein sequence ID" value="TQL58312.1"/>
    <property type="molecule type" value="Genomic_DNA"/>
</dbReference>
<dbReference type="SUPFAM" id="SSF82866">
    <property type="entry name" value="Multidrug efflux transporter AcrB transmembrane domain"/>
    <property type="match status" value="2"/>
</dbReference>
<feature type="transmembrane region" description="Helical" evidence="2">
    <location>
        <begin position="428"/>
        <end position="451"/>
    </location>
</feature>
<feature type="compositionally biased region" description="Basic and acidic residues" evidence="1">
    <location>
        <begin position="821"/>
        <end position="831"/>
    </location>
</feature>
<feature type="compositionally biased region" description="Acidic residues" evidence="1">
    <location>
        <begin position="807"/>
        <end position="820"/>
    </location>
</feature>
<dbReference type="Gene3D" id="3.30.70.1430">
    <property type="entry name" value="Multidrug efflux transporter AcrB pore domain"/>
    <property type="match status" value="2"/>
</dbReference>
<dbReference type="SUPFAM" id="SSF82714">
    <property type="entry name" value="Multidrug efflux transporter AcrB TolC docking domain, DN and DC subdomains"/>
    <property type="match status" value="2"/>
</dbReference>
<keyword evidence="2" id="KW-1133">Transmembrane helix</keyword>
<comment type="caution">
    <text evidence="3">The sequence shown here is derived from an EMBL/GenBank/DDBJ whole genome shotgun (WGS) entry which is preliminary data.</text>
</comment>
<name>A0A542ZD98_9ACTN</name>
<keyword evidence="4" id="KW-1185">Reference proteome</keyword>
<feature type="region of interest" description="Disordered" evidence="1">
    <location>
        <begin position="1172"/>
        <end position="1217"/>
    </location>
</feature>
<proteinExistence type="predicted"/>
<dbReference type="PRINTS" id="PR00702">
    <property type="entry name" value="ACRIFLAVINRP"/>
</dbReference>
<feature type="transmembrane region" description="Helical" evidence="2">
    <location>
        <begin position="1005"/>
        <end position="1024"/>
    </location>
</feature>
<protein>
    <submittedName>
        <fullName evidence="3">HAE1 family hydrophobic/amphiphilic exporter-1</fullName>
    </submittedName>
</protein>
<evidence type="ECO:0000256" key="2">
    <source>
        <dbReference type="SAM" id="Phobius"/>
    </source>
</evidence>
<keyword evidence="2" id="KW-0472">Membrane</keyword>
<organism evidence="3 4">
    <name type="scientific">Propioniferax innocua</name>
    <dbReference type="NCBI Taxonomy" id="1753"/>
    <lineage>
        <taxon>Bacteria</taxon>
        <taxon>Bacillati</taxon>
        <taxon>Actinomycetota</taxon>
        <taxon>Actinomycetes</taxon>
        <taxon>Propionibacteriales</taxon>
        <taxon>Propionibacteriaceae</taxon>
        <taxon>Propioniferax</taxon>
    </lineage>
</organism>
<feature type="transmembrane region" description="Helical" evidence="2">
    <location>
        <begin position="1103"/>
        <end position="1122"/>
    </location>
</feature>
<dbReference type="InterPro" id="IPR001036">
    <property type="entry name" value="Acrflvin-R"/>
</dbReference>
<reference evidence="3 4" key="1">
    <citation type="submission" date="2019-06" db="EMBL/GenBank/DDBJ databases">
        <title>Sequencing the genomes of 1000 actinobacteria strains.</title>
        <authorList>
            <person name="Klenk H.-P."/>
        </authorList>
    </citation>
    <scope>NUCLEOTIDE SEQUENCE [LARGE SCALE GENOMIC DNA]</scope>
    <source>
        <strain evidence="3 4">DSM 8251</strain>
    </source>
</reference>
<feature type="compositionally biased region" description="Gly residues" evidence="1">
    <location>
        <begin position="860"/>
        <end position="873"/>
    </location>
</feature>
<evidence type="ECO:0000313" key="3">
    <source>
        <dbReference type="EMBL" id="TQL58312.1"/>
    </source>
</evidence>
<keyword evidence="2" id="KW-0812">Transmembrane</keyword>
<feature type="transmembrane region" description="Helical" evidence="2">
    <location>
        <begin position="543"/>
        <end position="563"/>
    </location>
</feature>
<dbReference type="AlphaFoldDB" id="A0A542ZD98"/>
<dbReference type="PANTHER" id="PTHR32063">
    <property type="match status" value="1"/>
</dbReference>
<feature type="compositionally biased region" description="Basic residues" evidence="1">
    <location>
        <begin position="1207"/>
        <end position="1217"/>
    </location>
</feature>
<dbReference type="PANTHER" id="PTHR32063:SF0">
    <property type="entry name" value="SWARMING MOTILITY PROTEIN SWRC"/>
    <property type="match status" value="1"/>
</dbReference>
<accession>A0A542ZD98</accession>
<dbReference type="Gene3D" id="3.30.70.1440">
    <property type="entry name" value="Multidrug efflux transporter AcrB pore domain"/>
    <property type="match status" value="2"/>
</dbReference>
<dbReference type="Gene3D" id="1.20.1640.10">
    <property type="entry name" value="Multidrug efflux transporter AcrB transmembrane domain"/>
    <property type="match status" value="3"/>
</dbReference>
<feature type="transmembrane region" description="Helical" evidence="2">
    <location>
        <begin position="1057"/>
        <end position="1082"/>
    </location>
</feature>
<feature type="transmembrane region" description="Helical" evidence="2">
    <location>
        <begin position="1134"/>
        <end position="1161"/>
    </location>
</feature>
<feature type="transmembrane region" description="Helical" evidence="2">
    <location>
        <begin position="331"/>
        <end position="350"/>
    </location>
</feature>
<feature type="transmembrane region" description="Helical" evidence="2">
    <location>
        <begin position="463"/>
        <end position="490"/>
    </location>
</feature>
<dbReference type="Gene3D" id="3.30.2090.10">
    <property type="entry name" value="Multidrug efflux transporter AcrB TolC docking domain, DN and DC subdomains"/>
    <property type="match status" value="3"/>
</dbReference>
<evidence type="ECO:0000313" key="4">
    <source>
        <dbReference type="Proteomes" id="UP000316196"/>
    </source>
</evidence>
<gene>
    <name evidence="3" type="ORF">FB460_2173</name>
</gene>
<dbReference type="Pfam" id="PF00873">
    <property type="entry name" value="ACR_tran"/>
    <property type="match status" value="2"/>
</dbReference>
<sequence length="1217" mass="130616">MKKLAQLSIANRAVITLLCIVVLGAGVFAASKLKQELFPDLTMPAGSISVSYPGATGEAVEREVAEPIETALRGIPGVTNVSSTSQTNSAQIEVEWEYGRNATDMESQIRQAVARTEAQLPDNAESDVIMGGMDDFPVVVMSVASDHDPSVLAQRLDEQVVPDLQDLPGVRTVQVSGQRAKQIEITARPDDVDRHEVDLAQVPELFEGKLNPVPAGNLSTKQGRLNVQVGDTLKTPEDIAALQLQSPDGPVRLGDIADVELVDAPATSYSRVNGREALSLMVIKTPDANTVQVANSVTDALPALANDIGGNTVFTDVFNQAPYIEDSIDNLATDGILGLIMAITIILVFLWSGRSTIITGVSIPLSLLIAVVALFVGDHTLNLLTLSALTISVGRVVDDSIVVIENINRHRGLTPLKDFGPDVITRAVGEVGTAVASSTLITVAVFLPIGFVGGETGELFRPFALTSMVALLGSLLVALVVVPVLSYWFLRPTNKELAAETARAAEARRSADTDDLASQQAEKPSRMQRAYLPALKWSLRHRWVTLALATFIFLGTMMSAGLLRTEFMGDTGENTIMVNQTLPEGTTLEETDSHARDMEAILAEEPEIKTYQSSIGGQMDQYGGGGENNVTYSLTLQDDADAEEISQRLRQKFEDAPDSGEFMISAGGSATGSQDISVGINGTEIEDLETATNRITAKLEKIEGLDDIRSDFSEAETLLQVEVDEDAAAKRGMSQASIGTAVNEAIQGTTLGDITTDHGSTEVLLRSREPITKAEELENLELPVTEKQTADARQEITDEVERRQDEMSNEEEAKAEEEMREQEQELQDSRAELQQQLNEARSQLSEARRAEQQGPQLPAGGMGPGMEGMGGSPVGQMEESVTQLEEQLEELDDQMAALDEQRSEAAEQRARSEEIEELSEQAEEVKGDPAKVSDVGKVVEAKTPASITRMNGSRTITITATPTGDDLGALNAEVQQALASTDLPPGVKTGTGGVTAEQDEAFEELWLAMGVAIAMVYIIMVATFRSVLQPLLLLISVPFAGTGVIGILLVTDTALGLPAMIGLLMLIGIVVTNAIVLIDLINTYRSRGSSLDDAVIHGARLRLRPIIMTALATIMGLAPMASGLTGQSIFISQSLALVVIGGLISSTLLTLILVPVLYHLLESRILKRAERKQAKRDEALREDDDPGSLADVGLADEAEPEGTTSTGRRRRWFARRK</sequence>
<dbReference type="OrthoDB" id="3306666at2"/>
<dbReference type="RefSeq" id="WP_142094115.1">
    <property type="nucleotide sequence ID" value="NZ_BAAAMD010000002.1"/>
</dbReference>
<evidence type="ECO:0000256" key="1">
    <source>
        <dbReference type="SAM" id="MobiDB-lite"/>
    </source>
</evidence>
<dbReference type="Proteomes" id="UP000316196">
    <property type="component" value="Unassembled WGS sequence"/>
</dbReference>
<dbReference type="Gene3D" id="3.30.70.1320">
    <property type="entry name" value="Multidrug efflux transporter AcrB pore domain like"/>
    <property type="match status" value="1"/>
</dbReference>
<feature type="transmembrane region" description="Helical" evidence="2">
    <location>
        <begin position="1031"/>
        <end position="1051"/>
    </location>
</feature>
<feature type="region of interest" description="Disordered" evidence="1">
    <location>
        <begin position="798"/>
        <end position="876"/>
    </location>
</feature>
<dbReference type="GO" id="GO:0005886">
    <property type="term" value="C:plasma membrane"/>
    <property type="evidence" value="ECO:0007669"/>
    <property type="project" value="TreeGrafter"/>
</dbReference>
<dbReference type="GO" id="GO:0042910">
    <property type="term" value="F:xenobiotic transmembrane transporter activity"/>
    <property type="evidence" value="ECO:0007669"/>
    <property type="project" value="TreeGrafter"/>
</dbReference>